<feature type="compositionally biased region" description="Basic and acidic residues" evidence="1">
    <location>
        <begin position="27"/>
        <end position="38"/>
    </location>
</feature>
<evidence type="ECO:0000256" key="1">
    <source>
        <dbReference type="SAM" id="MobiDB-lite"/>
    </source>
</evidence>
<feature type="region of interest" description="Disordered" evidence="1">
    <location>
        <begin position="1"/>
        <end position="38"/>
    </location>
</feature>
<proteinExistence type="predicted"/>
<accession>A0A9N9DX11</accession>
<gene>
    <name evidence="2" type="ORF">PBRASI_LOCUS10513</name>
</gene>
<feature type="compositionally biased region" description="Polar residues" evidence="1">
    <location>
        <begin position="187"/>
        <end position="197"/>
    </location>
</feature>
<name>A0A9N9DX11_9GLOM</name>
<feature type="region of interest" description="Disordered" evidence="1">
    <location>
        <begin position="168"/>
        <end position="197"/>
    </location>
</feature>
<organism evidence="2 3">
    <name type="scientific">Paraglomus brasilianum</name>
    <dbReference type="NCBI Taxonomy" id="144538"/>
    <lineage>
        <taxon>Eukaryota</taxon>
        <taxon>Fungi</taxon>
        <taxon>Fungi incertae sedis</taxon>
        <taxon>Mucoromycota</taxon>
        <taxon>Glomeromycotina</taxon>
        <taxon>Glomeromycetes</taxon>
        <taxon>Paraglomerales</taxon>
        <taxon>Paraglomeraceae</taxon>
        <taxon>Paraglomus</taxon>
    </lineage>
</organism>
<keyword evidence="3" id="KW-1185">Reference proteome</keyword>
<comment type="caution">
    <text evidence="2">The sequence shown here is derived from an EMBL/GenBank/DDBJ whole genome shotgun (WGS) entry which is preliminary data.</text>
</comment>
<feature type="non-terminal residue" evidence="2">
    <location>
        <position position="1"/>
    </location>
</feature>
<dbReference type="EMBL" id="CAJVPI010003225">
    <property type="protein sequence ID" value="CAG8655920.1"/>
    <property type="molecule type" value="Genomic_DNA"/>
</dbReference>
<sequence length="197" mass="22641">MKANNQKRTHDNDTSSSPVSPKKQKIRDKDSGKNTRTFSTRDKFDTRLLSKIVWVMCETRGLWWPGEIINENKSEIPLKIKCFGRTKPNTIAISDPSSERIVPFRHSLSPTFREDGIKSSRKDEFLRAFELAQEKDVEDNDGLPTAYWAIQTVVSQKSQRKRIDKPIAFGQSNDNYSNLDHDKMQDGYSTELSELDA</sequence>
<evidence type="ECO:0000313" key="2">
    <source>
        <dbReference type="EMBL" id="CAG8655920.1"/>
    </source>
</evidence>
<dbReference type="AlphaFoldDB" id="A0A9N9DX11"/>
<protein>
    <submittedName>
        <fullName evidence="2">4369_t:CDS:1</fullName>
    </submittedName>
</protein>
<reference evidence="2" key="1">
    <citation type="submission" date="2021-06" db="EMBL/GenBank/DDBJ databases">
        <authorList>
            <person name="Kallberg Y."/>
            <person name="Tangrot J."/>
            <person name="Rosling A."/>
        </authorList>
    </citation>
    <scope>NUCLEOTIDE SEQUENCE</scope>
    <source>
        <strain evidence="2">BR232B</strain>
    </source>
</reference>
<dbReference type="Proteomes" id="UP000789739">
    <property type="component" value="Unassembled WGS sequence"/>
</dbReference>
<evidence type="ECO:0000313" key="3">
    <source>
        <dbReference type="Proteomes" id="UP000789739"/>
    </source>
</evidence>